<dbReference type="InterPro" id="IPR045087">
    <property type="entry name" value="Cu-oxidase_fam"/>
</dbReference>
<gene>
    <name evidence="10" type="ORF">B0T15DRAFT_560042</name>
</gene>
<reference evidence="10" key="2">
    <citation type="submission" date="2023-06" db="EMBL/GenBank/DDBJ databases">
        <authorList>
            <consortium name="Lawrence Berkeley National Laboratory"/>
            <person name="Mondo S.J."/>
            <person name="Hensen N."/>
            <person name="Bonometti L."/>
            <person name="Westerberg I."/>
            <person name="Brannstrom I.O."/>
            <person name="Guillou S."/>
            <person name="Cros-Aarteil S."/>
            <person name="Calhoun S."/>
            <person name="Haridas S."/>
            <person name="Kuo A."/>
            <person name="Pangilinan J."/>
            <person name="Riley R."/>
            <person name="Labutti K."/>
            <person name="Andreopoulos B."/>
            <person name="Lipzen A."/>
            <person name="Chen C."/>
            <person name="Yanf M."/>
            <person name="Daum C."/>
            <person name="Ng V."/>
            <person name="Clum A."/>
            <person name="Steindorff A."/>
            <person name="Ohm R."/>
            <person name="Martin F."/>
            <person name="Silar P."/>
            <person name="Natvig D."/>
            <person name="Lalanne C."/>
            <person name="Gautier V."/>
            <person name="Ament-Velasquez S.L."/>
            <person name="Kruys A."/>
            <person name="Hutchinson M.I."/>
            <person name="Powell A.J."/>
            <person name="Barry K."/>
            <person name="Miller A.N."/>
            <person name="Grigoriev I.V."/>
            <person name="Debuchy R."/>
            <person name="Gladieux P."/>
            <person name="Thoren M.H."/>
            <person name="Johannesson H."/>
        </authorList>
    </citation>
    <scope>NUCLEOTIDE SEQUENCE</scope>
    <source>
        <strain evidence="10">CBS 333.67</strain>
    </source>
</reference>
<dbReference type="Pfam" id="PF07732">
    <property type="entry name" value="Cu-oxidase_3"/>
    <property type="match status" value="1"/>
</dbReference>
<keyword evidence="6" id="KW-0472">Membrane</keyword>
<dbReference type="SUPFAM" id="SSF49503">
    <property type="entry name" value="Cupredoxins"/>
    <property type="match status" value="3"/>
</dbReference>
<keyword evidence="2" id="KW-0479">Metal-binding</keyword>
<proteinExistence type="inferred from homology"/>
<dbReference type="PANTHER" id="PTHR11709">
    <property type="entry name" value="MULTI-COPPER OXIDASE"/>
    <property type="match status" value="1"/>
</dbReference>
<sequence>MAENTNNSNVQSTTPAQSQDFVSPSALERRISQPQIDSGFLLVELTTAREAARETSNRLNTKEAEVSRLKTEIVSLKESTVSLKESIVSLRESRFTFQPLFFSIIIALLTGVLVGGLGFRLPGAQAQTILHPRSAERRLSNLTDAQTVVHDGNFTPDHVLRVNIARLPSACESREDIVVNGTSPGPAIHVLPGSRTWIRVYNDMVDRNLTMHWHGISQRMAPFADGSPAVSQWPIPPGHFFDYELSTELEDAGTYFYHSHVGMQALSCTGPLIVDDCGSSPIEYDDERILLFQDYFRQSDDEMIQGLLSPTFAWTGETRAVLLNGWGVGIDHTAIEGPPGGTTGHFGSLRWDSLSKSDDRVKGDNQVEPAVRCNLPVIDVKPDKTYRFRFIGATGLSYLAMGFEDHDDLTIVQVDGSEYNVPVSVDYLQLGGGQRFDVLVKTKTADELVKNGNKTTYYLQYETRDRPEVYRGYAVLRYDINSTIPPAPPNPVVNLPADATDWMEYTFEPLYPEQNQAPSADEVTRRIILEVEQKEMAHMSSVESESAKPVLVDIYQRGQAAIPNYEAALANYGWDPATRLFPAKMNEVLEIVIQNTGSYYPPVAGIVESHPFHAHGQHYYDIGAGPGRYDPDVHNAKLAGLGYKPVKRDTTMLFRYQGQVAAGEPAGWRVWRIRMAHPGVWLIHCHILQHMIMGMQTTWVVGDADQIATIPLPLTQGYFTYGGSVYGNETFAPSVYHYFDGTSQCGAAEDVAT</sequence>
<evidence type="ECO:0000256" key="2">
    <source>
        <dbReference type="ARBA" id="ARBA00022723"/>
    </source>
</evidence>
<dbReference type="GO" id="GO:0005507">
    <property type="term" value="F:copper ion binding"/>
    <property type="evidence" value="ECO:0007669"/>
    <property type="project" value="InterPro"/>
</dbReference>
<comment type="caution">
    <text evidence="10">The sequence shown here is derived from an EMBL/GenBank/DDBJ whole genome shotgun (WGS) entry which is preliminary data.</text>
</comment>
<evidence type="ECO:0000313" key="10">
    <source>
        <dbReference type="EMBL" id="KAK3303175.1"/>
    </source>
</evidence>
<keyword evidence="3" id="KW-0560">Oxidoreductase</keyword>
<organism evidence="10 11">
    <name type="scientific">Chaetomium strumarium</name>
    <dbReference type="NCBI Taxonomy" id="1170767"/>
    <lineage>
        <taxon>Eukaryota</taxon>
        <taxon>Fungi</taxon>
        <taxon>Dikarya</taxon>
        <taxon>Ascomycota</taxon>
        <taxon>Pezizomycotina</taxon>
        <taxon>Sordariomycetes</taxon>
        <taxon>Sordariomycetidae</taxon>
        <taxon>Sordariales</taxon>
        <taxon>Chaetomiaceae</taxon>
        <taxon>Chaetomium</taxon>
    </lineage>
</organism>
<dbReference type="PROSITE" id="PS00079">
    <property type="entry name" value="MULTICOPPER_OXIDASE1"/>
    <property type="match status" value="1"/>
</dbReference>
<feature type="domain" description="Plastocyanin-like" evidence="9">
    <location>
        <begin position="171"/>
        <end position="276"/>
    </location>
</feature>
<accession>A0AAJ0GNT0</accession>
<evidence type="ECO:0000256" key="5">
    <source>
        <dbReference type="SAM" id="Coils"/>
    </source>
</evidence>
<dbReference type="Pfam" id="PF00394">
    <property type="entry name" value="Cu-oxidase"/>
    <property type="match status" value="1"/>
</dbReference>
<reference evidence="10" key="1">
    <citation type="journal article" date="2023" name="Mol. Phylogenet. Evol.">
        <title>Genome-scale phylogeny and comparative genomics of the fungal order Sordariales.</title>
        <authorList>
            <person name="Hensen N."/>
            <person name="Bonometti L."/>
            <person name="Westerberg I."/>
            <person name="Brannstrom I.O."/>
            <person name="Guillou S."/>
            <person name="Cros-Aarteil S."/>
            <person name="Calhoun S."/>
            <person name="Haridas S."/>
            <person name="Kuo A."/>
            <person name="Mondo S."/>
            <person name="Pangilinan J."/>
            <person name="Riley R."/>
            <person name="LaButti K."/>
            <person name="Andreopoulos B."/>
            <person name="Lipzen A."/>
            <person name="Chen C."/>
            <person name="Yan M."/>
            <person name="Daum C."/>
            <person name="Ng V."/>
            <person name="Clum A."/>
            <person name="Steindorff A."/>
            <person name="Ohm R.A."/>
            <person name="Martin F."/>
            <person name="Silar P."/>
            <person name="Natvig D.O."/>
            <person name="Lalanne C."/>
            <person name="Gautier V."/>
            <person name="Ament-Velasquez S.L."/>
            <person name="Kruys A."/>
            <person name="Hutchinson M.I."/>
            <person name="Powell A.J."/>
            <person name="Barry K."/>
            <person name="Miller A.N."/>
            <person name="Grigoriev I.V."/>
            <person name="Debuchy R."/>
            <person name="Gladieux P."/>
            <person name="Hiltunen Thoren M."/>
            <person name="Johannesson H."/>
        </authorList>
    </citation>
    <scope>NUCLEOTIDE SEQUENCE</scope>
    <source>
        <strain evidence="10">CBS 333.67</strain>
    </source>
</reference>
<feature type="domain" description="Plastocyanin-like" evidence="8">
    <location>
        <begin position="563"/>
        <end position="703"/>
    </location>
</feature>
<feature type="domain" description="Plastocyanin-like" evidence="7">
    <location>
        <begin position="287"/>
        <end position="478"/>
    </location>
</feature>
<dbReference type="GeneID" id="87889351"/>
<dbReference type="EMBL" id="JAUDZG010000006">
    <property type="protein sequence ID" value="KAK3303175.1"/>
    <property type="molecule type" value="Genomic_DNA"/>
</dbReference>
<dbReference type="NCBIfam" id="TIGR03390">
    <property type="entry name" value="ascorbOXfungal"/>
    <property type="match status" value="1"/>
</dbReference>
<dbReference type="InterPro" id="IPR011706">
    <property type="entry name" value="Cu-oxidase_C"/>
</dbReference>
<dbReference type="Pfam" id="PF07731">
    <property type="entry name" value="Cu-oxidase_2"/>
    <property type="match status" value="1"/>
</dbReference>
<evidence type="ECO:0000256" key="1">
    <source>
        <dbReference type="ARBA" id="ARBA00010609"/>
    </source>
</evidence>
<dbReference type="InterPro" id="IPR011707">
    <property type="entry name" value="Cu-oxidase-like_N"/>
</dbReference>
<dbReference type="PROSITE" id="PS00080">
    <property type="entry name" value="MULTICOPPER_OXIDASE2"/>
    <property type="match status" value="1"/>
</dbReference>
<protein>
    <submittedName>
        <fullName evidence="10">Multicopper oxidase-domain-containing protein</fullName>
    </submittedName>
</protein>
<evidence type="ECO:0000256" key="3">
    <source>
        <dbReference type="ARBA" id="ARBA00023002"/>
    </source>
</evidence>
<name>A0AAJ0GNT0_9PEZI</name>
<keyword evidence="11" id="KW-1185">Reference proteome</keyword>
<keyword evidence="4" id="KW-0186">Copper</keyword>
<keyword evidence="5" id="KW-0175">Coiled coil</keyword>
<evidence type="ECO:0000256" key="6">
    <source>
        <dbReference type="SAM" id="Phobius"/>
    </source>
</evidence>
<dbReference type="Gene3D" id="2.60.40.420">
    <property type="entry name" value="Cupredoxins - blue copper proteins"/>
    <property type="match status" value="3"/>
</dbReference>
<dbReference type="AlphaFoldDB" id="A0AAJ0GNT0"/>
<dbReference type="InterPro" id="IPR008972">
    <property type="entry name" value="Cupredoxin"/>
</dbReference>
<keyword evidence="6" id="KW-0812">Transmembrane</keyword>
<evidence type="ECO:0000256" key="4">
    <source>
        <dbReference type="ARBA" id="ARBA00023008"/>
    </source>
</evidence>
<dbReference type="InterPro" id="IPR033138">
    <property type="entry name" value="Cu_oxidase_CS"/>
</dbReference>
<dbReference type="PANTHER" id="PTHR11709:SF394">
    <property type="entry name" value="FI03373P-RELATED"/>
    <property type="match status" value="1"/>
</dbReference>
<feature type="coiled-coil region" evidence="5">
    <location>
        <begin position="45"/>
        <end position="79"/>
    </location>
</feature>
<dbReference type="InterPro" id="IPR002355">
    <property type="entry name" value="Cu_oxidase_Cu_BS"/>
</dbReference>
<feature type="transmembrane region" description="Helical" evidence="6">
    <location>
        <begin position="100"/>
        <end position="119"/>
    </location>
</feature>
<keyword evidence="6" id="KW-1133">Transmembrane helix</keyword>
<comment type="similarity">
    <text evidence="1">Belongs to the multicopper oxidase family.</text>
</comment>
<dbReference type="InterPro" id="IPR017762">
    <property type="entry name" value="Multicopper_oxidase_fun"/>
</dbReference>
<dbReference type="InterPro" id="IPR001117">
    <property type="entry name" value="Cu-oxidase_2nd"/>
</dbReference>
<evidence type="ECO:0000259" key="9">
    <source>
        <dbReference type="Pfam" id="PF07732"/>
    </source>
</evidence>
<dbReference type="CDD" id="cd13873">
    <property type="entry name" value="CuRO_2_AAO_like_2"/>
    <property type="match status" value="1"/>
</dbReference>
<dbReference type="GO" id="GO:0016491">
    <property type="term" value="F:oxidoreductase activity"/>
    <property type="evidence" value="ECO:0007669"/>
    <property type="project" value="UniProtKB-KW"/>
</dbReference>
<evidence type="ECO:0000313" key="11">
    <source>
        <dbReference type="Proteomes" id="UP001273166"/>
    </source>
</evidence>
<evidence type="ECO:0000259" key="8">
    <source>
        <dbReference type="Pfam" id="PF07731"/>
    </source>
</evidence>
<evidence type="ECO:0000259" key="7">
    <source>
        <dbReference type="Pfam" id="PF00394"/>
    </source>
</evidence>
<dbReference type="Proteomes" id="UP001273166">
    <property type="component" value="Unassembled WGS sequence"/>
</dbReference>
<dbReference type="RefSeq" id="XP_062718955.1">
    <property type="nucleotide sequence ID" value="XM_062870522.1"/>
</dbReference>